<evidence type="ECO:0000259" key="3">
    <source>
        <dbReference type="SMART" id="SM01007"/>
    </source>
</evidence>
<dbReference type="InterPro" id="IPR036409">
    <property type="entry name" value="Aldolase_II/adducin_N_sf"/>
</dbReference>
<reference evidence="4 5" key="1">
    <citation type="journal article" date="2015" name="Int. J. Syst. Evol. Microbiol.">
        <title>Streptomyces gilvifuscus sp. nov., an actinomycete that produces antibacterial compounds isolated from soil.</title>
        <authorList>
            <person name="Nguyen T.M."/>
            <person name="Kim J."/>
        </authorList>
    </citation>
    <scope>NUCLEOTIDE SEQUENCE [LARGE SCALE GENOMIC DNA]</scope>
    <source>
        <strain evidence="4 5">T113</strain>
    </source>
</reference>
<dbReference type="RefSeq" id="WP_272179311.1">
    <property type="nucleotide sequence ID" value="NZ_JAQOSK010000041.1"/>
</dbReference>
<dbReference type="PANTHER" id="PTHR22789:SF0">
    <property type="entry name" value="3-OXO-TETRONATE 4-PHOSPHATE DECARBOXYLASE-RELATED"/>
    <property type="match status" value="1"/>
</dbReference>
<name>A0ABT5GA45_9ACTN</name>
<dbReference type="InterPro" id="IPR001303">
    <property type="entry name" value="Aldolase_II/adducin_N"/>
</dbReference>
<evidence type="ECO:0000256" key="2">
    <source>
        <dbReference type="ARBA" id="ARBA00023239"/>
    </source>
</evidence>
<dbReference type="SUPFAM" id="SSF53639">
    <property type="entry name" value="AraD/HMP-PK domain-like"/>
    <property type="match status" value="1"/>
</dbReference>
<organism evidence="4 5">
    <name type="scientific">Streptomyces gilvifuscus</name>
    <dbReference type="NCBI Taxonomy" id="1550617"/>
    <lineage>
        <taxon>Bacteria</taxon>
        <taxon>Bacillati</taxon>
        <taxon>Actinomycetota</taxon>
        <taxon>Actinomycetes</taxon>
        <taxon>Kitasatosporales</taxon>
        <taxon>Streptomycetaceae</taxon>
        <taxon>Streptomyces</taxon>
    </lineage>
</organism>
<dbReference type="EMBL" id="JAQOSK010000041">
    <property type="protein sequence ID" value="MDC2961501.1"/>
    <property type="molecule type" value="Genomic_DNA"/>
</dbReference>
<dbReference type="SMART" id="SM01007">
    <property type="entry name" value="Aldolase_II"/>
    <property type="match status" value="1"/>
</dbReference>
<evidence type="ECO:0000313" key="4">
    <source>
        <dbReference type="EMBL" id="MDC2961501.1"/>
    </source>
</evidence>
<protein>
    <submittedName>
        <fullName evidence="4">Class II aldolase/adducin family protein</fullName>
    </submittedName>
</protein>
<keyword evidence="2" id="KW-0456">Lyase</keyword>
<evidence type="ECO:0000313" key="5">
    <source>
        <dbReference type="Proteomes" id="UP001221328"/>
    </source>
</evidence>
<keyword evidence="5" id="KW-1185">Reference proteome</keyword>
<evidence type="ECO:0000256" key="1">
    <source>
        <dbReference type="ARBA" id="ARBA00022723"/>
    </source>
</evidence>
<dbReference type="InterPro" id="IPR050197">
    <property type="entry name" value="Aldolase_class_II_sugar_metab"/>
</dbReference>
<dbReference type="Gene3D" id="3.40.225.10">
    <property type="entry name" value="Class II aldolase/adducin N-terminal domain"/>
    <property type="match status" value="1"/>
</dbReference>
<gene>
    <name evidence="4" type="ORF">PO587_44505</name>
</gene>
<accession>A0ABT5GA45</accession>
<proteinExistence type="predicted"/>
<dbReference type="Proteomes" id="UP001221328">
    <property type="component" value="Unassembled WGS sequence"/>
</dbReference>
<dbReference type="Pfam" id="PF00596">
    <property type="entry name" value="Aldolase_II"/>
    <property type="match status" value="1"/>
</dbReference>
<feature type="domain" description="Class II aldolase/adducin N-terminal" evidence="3">
    <location>
        <begin position="15"/>
        <end position="243"/>
    </location>
</feature>
<keyword evidence="1" id="KW-0479">Metal-binding</keyword>
<dbReference type="PANTHER" id="PTHR22789">
    <property type="entry name" value="FUCULOSE PHOSPHATE ALDOLASE"/>
    <property type="match status" value="1"/>
</dbReference>
<sequence>MPTTTSLPNLDDLLADMGAAGSRISDIGASEAAAGNLSVYVGRDLDLGDRFPRSEEIVLPLPAPALAGGTVLVTGSGRRLRQLAEDPSAGIGAVRIHRDGRTATLRTSPRRRFARLTSEFNSHLAVHQDQVARRGPAFHAVVHAQPPHLTYLSHIPAYRGTAALTSRILRWEPEAVVSLPEGVVVLDFMVPGSAELMAANVEGLRDAQVVLWSKHGVMARSDVSVTHAVDRIEYAETGARYEYMDLVAGRPAEGLTSDEIKRVATAFDIASPWA</sequence>
<comment type="caution">
    <text evidence="4">The sequence shown here is derived from an EMBL/GenBank/DDBJ whole genome shotgun (WGS) entry which is preliminary data.</text>
</comment>